<dbReference type="PROSITE" id="PS50930">
    <property type="entry name" value="HTH_LYTTR"/>
    <property type="match status" value="1"/>
</dbReference>
<dbReference type="InterPro" id="IPR046947">
    <property type="entry name" value="LytR-like"/>
</dbReference>
<evidence type="ECO:0000259" key="3">
    <source>
        <dbReference type="PROSITE" id="PS50930"/>
    </source>
</evidence>
<dbReference type="InterPro" id="IPR001789">
    <property type="entry name" value="Sig_transdc_resp-reg_receiver"/>
</dbReference>
<dbReference type="Pfam" id="PF00072">
    <property type="entry name" value="Response_reg"/>
    <property type="match status" value="1"/>
</dbReference>
<feature type="domain" description="Response regulatory" evidence="2">
    <location>
        <begin position="6"/>
        <end position="117"/>
    </location>
</feature>
<dbReference type="InterPro" id="IPR011006">
    <property type="entry name" value="CheY-like_superfamily"/>
</dbReference>
<evidence type="ECO:0000313" key="4">
    <source>
        <dbReference type="EMBL" id="GLB48302.1"/>
    </source>
</evidence>
<gene>
    <name evidence="4" type="ORF">Y10_06700</name>
</gene>
<dbReference type="SMART" id="SM00448">
    <property type="entry name" value="REC"/>
    <property type="match status" value="1"/>
</dbReference>
<comment type="caution">
    <text evidence="4">The sequence shown here is derived from an EMBL/GenBank/DDBJ whole genome shotgun (WGS) entry which is preliminary data.</text>
</comment>
<reference evidence="4" key="1">
    <citation type="submission" date="2022-07" db="EMBL/GenBank/DDBJ databases">
        <title>Taxonomy of Novel Oxalotrophic and Methylotrophic Bacteria.</title>
        <authorList>
            <person name="Sahin N."/>
            <person name="Tani A."/>
        </authorList>
    </citation>
    <scope>NUCLEOTIDE SEQUENCE</scope>
    <source>
        <strain evidence="4">Y10</strain>
    </source>
</reference>
<protein>
    <submittedName>
        <fullName evidence="4">DNA-binding response regulator</fullName>
    </submittedName>
</protein>
<dbReference type="PROSITE" id="PS50110">
    <property type="entry name" value="RESPONSE_REGULATORY"/>
    <property type="match status" value="1"/>
</dbReference>
<dbReference type="RefSeq" id="WP_281763951.1">
    <property type="nucleotide sequence ID" value="NZ_BRVO01000001.1"/>
</dbReference>
<accession>A0ABQ5MFX6</accession>
<feature type="modified residue" description="4-aspartylphosphate" evidence="1">
    <location>
        <position position="57"/>
    </location>
</feature>
<evidence type="ECO:0000256" key="1">
    <source>
        <dbReference type="PROSITE-ProRule" id="PRU00169"/>
    </source>
</evidence>
<name>A0ABQ5MFX6_9FLAO</name>
<evidence type="ECO:0000259" key="2">
    <source>
        <dbReference type="PROSITE" id="PS50110"/>
    </source>
</evidence>
<dbReference type="Proteomes" id="UP001143543">
    <property type="component" value="Unassembled WGS sequence"/>
</dbReference>
<keyword evidence="4" id="KW-0238">DNA-binding</keyword>
<dbReference type="Gene3D" id="2.40.50.1020">
    <property type="entry name" value="LytTr DNA-binding domain"/>
    <property type="match status" value="1"/>
</dbReference>
<organism evidence="4 5">
    <name type="scientific">Neptunitalea lumnitzerae</name>
    <dbReference type="NCBI Taxonomy" id="2965509"/>
    <lineage>
        <taxon>Bacteria</taxon>
        <taxon>Pseudomonadati</taxon>
        <taxon>Bacteroidota</taxon>
        <taxon>Flavobacteriia</taxon>
        <taxon>Flavobacteriales</taxon>
        <taxon>Flavobacteriaceae</taxon>
        <taxon>Neptunitalea</taxon>
    </lineage>
</organism>
<keyword evidence="1" id="KW-0597">Phosphoprotein</keyword>
<dbReference type="SMART" id="SM00850">
    <property type="entry name" value="LytTR"/>
    <property type="match status" value="1"/>
</dbReference>
<evidence type="ECO:0000313" key="5">
    <source>
        <dbReference type="Proteomes" id="UP001143543"/>
    </source>
</evidence>
<dbReference type="SUPFAM" id="SSF52172">
    <property type="entry name" value="CheY-like"/>
    <property type="match status" value="1"/>
</dbReference>
<proteinExistence type="predicted"/>
<feature type="domain" description="HTH LytTR-type" evidence="3">
    <location>
        <begin position="147"/>
        <end position="211"/>
    </location>
</feature>
<sequence length="243" mass="27849">MSEHLTCIIIDDEPPAIRILQKYVAQLPAIECIATTTKAIEALQLITTHEPDVVFLDIQMPDLTGIQLSTLIKDKTHIIFTTAYAQFAVEGFELNAVDYLLKPISFNRFIAAVEKVKKLESSSANTPKVIEKSTANDTYFFVKTDGKNRFKKIVLNNILYLESIKNYVVIHTNTEQVVTYNTLKYFEQNLPEHQFAKIHKSFIVALQKVEKTDTNEVWINEQCLPLGDTFKNTFFDKINDRKL</sequence>
<dbReference type="GO" id="GO:0003677">
    <property type="term" value="F:DNA binding"/>
    <property type="evidence" value="ECO:0007669"/>
    <property type="project" value="UniProtKB-KW"/>
</dbReference>
<dbReference type="InterPro" id="IPR007492">
    <property type="entry name" value="LytTR_DNA-bd_dom"/>
</dbReference>
<dbReference type="EMBL" id="BRVO01000001">
    <property type="protein sequence ID" value="GLB48302.1"/>
    <property type="molecule type" value="Genomic_DNA"/>
</dbReference>
<keyword evidence="5" id="KW-1185">Reference proteome</keyword>
<dbReference type="Gene3D" id="3.40.50.2300">
    <property type="match status" value="1"/>
</dbReference>
<dbReference type="PANTHER" id="PTHR37299:SF1">
    <property type="entry name" value="STAGE 0 SPORULATION PROTEIN A HOMOLOG"/>
    <property type="match status" value="1"/>
</dbReference>
<dbReference type="Pfam" id="PF04397">
    <property type="entry name" value="LytTR"/>
    <property type="match status" value="1"/>
</dbReference>
<dbReference type="PANTHER" id="PTHR37299">
    <property type="entry name" value="TRANSCRIPTIONAL REGULATOR-RELATED"/>
    <property type="match status" value="1"/>
</dbReference>